<sequence>MDTSTVVLIGAHTPDSIAGDADDARAASRHLAGTRPAGADAALRRAVDLAPLSAELAEIERLRARVRELATEVAHAHEAARCHLAQELHDNAGAELTAARFALANIDTWLPAGAPPQCAASLAVARRSLDAVASATREVIDELHPPALDSGIVHTLSQWTGSFAARTGLRTSFVCAADARLTRLPGDAALAVFRVAQEALNNVAKHARASGADVRLETDAEHLILVVADDGIGLKRTSRQREQRFGLSGMRARCEAFDGELSVANACRPQQPTPNARNARPGTAIHARFAWRALLSTPQPNVRRRAAR</sequence>
<reference evidence="6 7" key="1">
    <citation type="submission" date="2019-03" db="EMBL/GenBank/DDBJ databases">
        <title>Genomic Encyclopedia of Type Strains, Phase III (KMG-III): the genomes of soil and plant-associated and newly described type strains.</title>
        <authorList>
            <person name="Whitman W."/>
        </authorList>
    </citation>
    <scope>NUCLEOTIDE SEQUENCE [LARGE SCALE GENOMIC DNA]</scope>
    <source>
        <strain evidence="6 7">LMG 29544</strain>
    </source>
</reference>
<dbReference type="Gene3D" id="1.20.5.1930">
    <property type="match status" value="1"/>
</dbReference>
<evidence type="ECO:0000256" key="3">
    <source>
        <dbReference type="ARBA" id="ARBA00023012"/>
    </source>
</evidence>
<name>A0A4R8LSX7_9BURK</name>
<gene>
    <name evidence="6" type="ORF">BX592_110128</name>
</gene>
<dbReference type="SUPFAM" id="SSF55874">
    <property type="entry name" value="ATPase domain of HSP90 chaperone/DNA topoisomerase II/histidine kinase"/>
    <property type="match status" value="1"/>
</dbReference>
<dbReference type="InterPro" id="IPR050482">
    <property type="entry name" value="Sensor_HK_TwoCompSys"/>
</dbReference>
<keyword evidence="2 6" id="KW-0418">Kinase</keyword>
<dbReference type="AlphaFoldDB" id="A0A4R8LSX7"/>
<dbReference type="GO" id="GO:0016020">
    <property type="term" value="C:membrane"/>
    <property type="evidence" value="ECO:0007669"/>
    <property type="project" value="InterPro"/>
</dbReference>
<comment type="caution">
    <text evidence="6">The sequence shown here is derived from an EMBL/GenBank/DDBJ whole genome shotgun (WGS) entry which is preliminary data.</text>
</comment>
<organism evidence="6 7">
    <name type="scientific">Paraburkholderia rhizosphaerae</name>
    <dbReference type="NCBI Taxonomy" id="480658"/>
    <lineage>
        <taxon>Bacteria</taxon>
        <taxon>Pseudomonadati</taxon>
        <taxon>Pseudomonadota</taxon>
        <taxon>Betaproteobacteria</taxon>
        <taxon>Burkholderiales</taxon>
        <taxon>Burkholderiaceae</taxon>
        <taxon>Paraburkholderia</taxon>
    </lineage>
</organism>
<keyword evidence="4" id="KW-0175">Coiled coil</keyword>
<evidence type="ECO:0000313" key="6">
    <source>
        <dbReference type="EMBL" id="TDY49875.1"/>
    </source>
</evidence>
<dbReference type="Pfam" id="PF02518">
    <property type="entry name" value="HATPase_c"/>
    <property type="match status" value="1"/>
</dbReference>
<keyword evidence="3" id="KW-0902">Two-component regulatory system</keyword>
<evidence type="ECO:0000256" key="4">
    <source>
        <dbReference type="SAM" id="Coils"/>
    </source>
</evidence>
<dbReference type="Pfam" id="PF07730">
    <property type="entry name" value="HisKA_3"/>
    <property type="match status" value="1"/>
</dbReference>
<proteinExistence type="predicted"/>
<dbReference type="OrthoDB" id="9782588at2"/>
<dbReference type="InterPro" id="IPR003594">
    <property type="entry name" value="HATPase_dom"/>
</dbReference>
<dbReference type="RefSeq" id="WP_134192640.1">
    <property type="nucleotide sequence ID" value="NZ_JBHLUW010000025.1"/>
</dbReference>
<keyword evidence="1" id="KW-0808">Transferase</keyword>
<accession>A0A4R8LSX7</accession>
<protein>
    <submittedName>
        <fullName evidence="6">Histidine kinase</fullName>
    </submittedName>
</protein>
<dbReference type="Proteomes" id="UP000295509">
    <property type="component" value="Unassembled WGS sequence"/>
</dbReference>
<evidence type="ECO:0000313" key="7">
    <source>
        <dbReference type="Proteomes" id="UP000295509"/>
    </source>
</evidence>
<feature type="coiled-coil region" evidence="4">
    <location>
        <begin position="52"/>
        <end position="79"/>
    </location>
</feature>
<dbReference type="EMBL" id="SORE01000010">
    <property type="protein sequence ID" value="TDY49875.1"/>
    <property type="molecule type" value="Genomic_DNA"/>
</dbReference>
<dbReference type="CDD" id="cd16917">
    <property type="entry name" value="HATPase_UhpB-NarQ-NarX-like"/>
    <property type="match status" value="1"/>
</dbReference>
<dbReference type="GO" id="GO:0000155">
    <property type="term" value="F:phosphorelay sensor kinase activity"/>
    <property type="evidence" value="ECO:0007669"/>
    <property type="project" value="InterPro"/>
</dbReference>
<evidence type="ECO:0000256" key="2">
    <source>
        <dbReference type="ARBA" id="ARBA00022777"/>
    </source>
</evidence>
<dbReference type="InterPro" id="IPR011712">
    <property type="entry name" value="Sig_transdc_His_kin_sub3_dim/P"/>
</dbReference>
<dbReference type="Gene3D" id="3.30.565.10">
    <property type="entry name" value="Histidine kinase-like ATPase, C-terminal domain"/>
    <property type="match status" value="1"/>
</dbReference>
<dbReference type="GO" id="GO:0046983">
    <property type="term" value="F:protein dimerization activity"/>
    <property type="evidence" value="ECO:0007669"/>
    <property type="project" value="InterPro"/>
</dbReference>
<evidence type="ECO:0000259" key="5">
    <source>
        <dbReference type="SMART" id="SM00387"/>
    </source>
</evidence>
<dbReference type="InterPro" id="IPR036890">
    <property type="entry name" value="HATPase_C_sf"/>
</dbReference>
<keyword evidence="7" id="KW-1185">Reference proteome</keyword>
<dbReference type="PANTHER" id="PTHR24421">
    <property type="entry name" value="NITRATE/NITRITE SENSOR PROTEIN NARX-RELATED"/>
    <property type="match status" value="1"/>
</dbReference>
<feature type="domain" description="Histidine kinase/HSP90-like ATPase" evidence="5">
    <location>
        <begin position="187"/>
        <end position="297"/>
    </location>
</feature>
<evidence type="ECO:0000256" key="1">
    <source>
        <dbReference type="ARBA" id="ARBA00022679"/>
    </source>
</evidence>
<dbReference type="SMART" id="SM00387">
    <property type="entry name" value="HATPase_c"/>
    <property type="match status" value="1"/>
</dbReference>